<proteinExistence type="inferred from homology"/>
<keyword evidence="9" id="KW-1185">Reference proteome</keyword>
<evidence type="ECO:0000259" key="7">
    <source>
        <dbReference type="PROSITE" id="PS51471"/>
    </source>
</evidence>
<dbReference type="InterPro" id="IPR005123">
    <property type="entry name" value="Oxoglu/Fe-dep_dioxygenase_dom"/>
</dbReference>
<evidence type="ECO:0000256" key="5">
    <source>
        <dbReference type="ARBA" id="ARBA00023004"/>
    </source>
</evidence>
<evidence type="ECO:0000313" key="8">
    <source>
        <dbReference type="EMBL" id="KAK7393420.1"/>
    </source>
</evidence>
<dbReference type="PANTHER" id="PTHR10209:SF714">
    <property type="entry name" value="1-AMINOCYCLOPROPANE-1-CARBOXYLATE OXIDASE HOMOLOG 11-RELATED"/>
    <property type="match status" value="1"/>
</dbReference>
<dbReference type="Pfam" id="PF14226">
    <property type="entry name" value="DIOX_N"/>
    <property type="match status" value="1"/>
</dbReference>
<sequence length="361" mass="41309">MEVVGFEGYDREKEVRKFDESKAGVKGLLDSGIVRLPRFMIHPPEARPSSYALNITSSLRIPLIDFTSYDESFGRSKIVKEIREASETWGFFQVVNHSVPVSVMDNMLRVIREFHDQPTEVKKQWYTRDYNKKVRYFSNSDLFVAKAANWRDTITFDMLDGHPLNPEVFPQVCREALIEYLEHILKLKDIMSELFSEALGLERGYLRKIECMKREALVSNYYPACPEPELTYGAGKHSDPSCITIVLQDTLGGLQVFHENQLVDVKPLPGALVVNIGDFMQIISNDKFKSVLHQVLAAKKGPRVSIACHIYPHPDHKYGPIKEFLSKDNLPKYRDTSIGEYLTQYRTKGLDGSKALSHFNV</sequence>
<keyword evidence="5 6" id="KW-0408">Iron</keyword>
<comment type="caution">
    <text evidence="8">The sequence shown here is derived from an EMBL/GenBank/DDBJ whole genome shotgun (WGS) entry which is preliminary data.</text>
</comment>
<comment type="cofactor">
    <cofactor evidence="1">
        <name>Fe cation</name>
        <dbReference type="ChEBI" id="CHEBI:24875"/>
    </cofactor>
</comment>
<dbReference type="PANTHER" id="PTHR10209">
    <property type="entry name" value="OXIDOREDUCTASE, 2OG-FE II OXYGENASE FAMILY PROTEIN"/>
    <property type="match status" value="1"/>
</dbReference>
<dbReference type="EMBL" id="JAYMYS010000005">
    <property type="protein sequence ID" value="KAK7393420.1"/>
    <property type="molecule type" value="Genomic_DNA"/>
</dbReference>
<dbReference type="Proteomes" id="UP001386955">
    <property type="component" value="Unassembled WGS sequence"/>
</dbReference>
<dbReference type="InterPro" id="IPR027443">
    <property type="entry name" value="IPNS-like_sf"/>
</dbReference>
<accession>A0AAN9SCU5</accession>
<protein>
    <recommendedName>
        <fullName evidence="7">Fe2OG dioxygenase domain-containing protein</fullName>
    </recommendedName>
</protein>
<evidence type="ECO:0000313" key="9">
    <source>
        <dbReference type="Proteomes" id="UP001386955"/>
    </source>
</evidence>
<evidence type="ECO:0000256" key="6">
    <source>
        <dbReference type="RuleBase" id="RU003682"/>
    </source>
</evidence>
<evidence type="ECO:0000256" key="1">
    <source>
        <dbReference type="ARBA" id="ARBA00001962"/>
    </source>
</evidence>
<comment type="similarity">
    <text evidence="2 6">Belongs to the iron/ascorbate-dependent oxidoreductase family.</text>
</comment>
<organism evidence="8 9">
    <name type="scientific">Psophocarpus tetragonolobus</name>
    <name type="common">Winged bean</name>
    <name type="synonym">Dolichos tetragonolobus</name>
    <dbReference type="NCBI Taxonomy" id="3891"/>
    <lineage>
        <taxon>Eukaryota</taxon>
        <taxon>Viridiplantae</taxon>
        <taxon>Streptophyta</taxon>
        <taxon>Embryophyta</taxon>
        <taxon>Tracheophyta</taxon>
        <taxon>Spermatophyta</taxon>
        <taxon>Magnoliopsida</taxon>
        <taxon>eudicotyledons</taxon>
        <taxon>Gunneridae</taxon>
        <taxon>Pentapetalae</taxon>
        <taxon>rosids</taxon>
        <taxon>fabids</taxon>
        <taxon>Fabales</taxon>
        <taxon>Fabaceae</taxon>
        <taxon>Papilionoideae</taxon>
        <taxon>50 kb inversion clade</taxon>
        <taxon>NPAAA clade</taxon>
        <taxon>indigoferoid/millettioid clade</taxon>
        <taxon>Phaseoleae</taxon>
        <taxon>Psophocarpus</taxon>
    </lineage>
</organism>
<dbReference type="InterPro" id="IPR044861">
    <property type="entry name" value="IPNS-like_FE2OG_OXY"/>
</dbReference>
<dbReference type="AlphaFoldDB" id="A0AAN9SCU5"/>
<dbReference type="PROSITE" id="PS51471">
    <property type="entry name" value="FE2OG_OXY"/>
    <property type="match status" value="1"/>
</dbReference>
<dbReference type="GO" id="GO:0046872">
    <property type="term" value="F:metal ion binding"/>
    <property type="evidence" value="ECO:0007669"/>
    <property type="project" value="UniProtKB-KW"/>
</dbReference>
<name>A0AAN9SCU5_PSOTE</name>
<keyword evidence="3 6" id="KW-0479">Metal-binding</keyword>
<gene>
    <name evidence="8" type="ORF">VNO78_21976</name>
</gene>
<dbReference type="FunFam" id="2.60.120.330:FF:000005">
    <property type="entry name" value="1-aminocyclopropane-1-carboxylate oxidase homolog 1"/>
    <property type="match status" value="1"/>
</dbReference>
<evidence type="ECO:0000256" key="2">
    <source>
        <dbReference type="ARBA" id="ARBA00008056"/>
    </source>
</evidence>
<dbReference type="GO" id="GO:0051213">
    <property type="term" value="F:dioxygenase activity"/>
    <property type="evidence" value="ECO:0007669"/>
    <property type="project" value="UniProtKB-ARBA"/>
</dbReference>
<keyword evidence="4 6" id="KW-0560">Oxidoreductase</keyword>
<evidence type="ECO:0000256" key="3">
    <source>
        <dbReference type="ARBA" id="ARBA00022723"/>
    </source>
</evidence>
<dbReference type="Pfam" id="PF03171">
    <property type="entry name" value="2OG-FeII_Oxy"/>
    <property type="match status" value="1"/>
</dbReference>
<dbReference type="InterPro" id="IPR026992">
    <property type="entry name" value="DIOX_N"/>
</dbReference>
<feature type="domain" description="Fe2OG dioxygenase" evidence="7">
    <location>
        <begin position="213"/>
        <end position="312"/>
    </location>
</feature>
<reference evidence="8 9" key="1">
    <citation type="submission" date="2024-01" db="EMBL/GenBank/DDBJ databases">
        <title>The genomes of 5 underutilized Papilionoideae crops provide insights into root nodulation and disease resistanc.</title>
        <authorList>
            <person name="Jiang F."/>
        </authorList>
    </citation>
    <scope>NUCLEOTIDE SEQUENCE [LARGE SCALE GENOMIC DNA]</scope>
    <source>
        <strain evidence="8">DUOXIRENSHENG_FW03</strain>
        <tissue evidence="8">Leaves</tissue>
    </source>
</reference>
<dbReference type="Gene3D" id="2.60.120.330">
    <property type="entry name" value="B-lactam Antibiotic, Isopenicillin N Synthase, Chain"/>
    <property type="match status" value="1"/>
</dbReference>
<dbReference type="SUPFAM" id="SSF51197">
    <property type="entry name" value="Clavaminate synthase-like"/>
    <property type="match status" value="1"/>
</dbReference>
<evidence type="ECO:0000256" key="4">
    <source>
        <dbReference type="ARBA" id="ARBA00023002"/>
    </source>
</evidence>